<dbReference type="STRING" id="1009370.ALO_07628"/>
<reference evidence="2 3" key="1">
    <citation type="journal article" date="2011" name="EMBO J.">
        <title>Structural diversity of bacterial flagellar motors.</title>
        <authorList>
            <person name="Chen S."/>
            <person name="Beeby M."/>
            <person name="Murphy G.E."/>
            <person name="Leadbetter J.R."/>
            <person name="Hendrixson D.R."/>
            <person name="Briegel A."/>
            <person name="Li Z."/>
            <person name="Shi J."/>
            <person name="Tocheva E.I."/>
            <person name="Muller A."/>
            <person name="Dobro M.J."/>
            <person name="Jensen G.J."/>
        </authorList>
    </citation>
    <scope>NUCLEOTIDE SEQUENCE [LARGE SCALE GENOMIC DNA]</scope>
    <source>
        <strain evidence="2 3">DSM 6540</strain>
    </source>
</reference>
<sequence length="173" mass="19195">MKTLIVYSTLTGNTQKVAEAIQEVFEVQADLAPVEDNPSAEGYDLILVGFWVDKGMADKKSKEYLSSLRHKKVGLFATLGAYPDSDHARQTMIQSSQLLDSSNQLTGTFICQGKVDPRLTAMYKQFPEGHPHAMTPERIARLQEAAKHPNEADFTKAKAVFAEVRRQLLAGEI</sequence>
<dbReference type="GO" id="GO:0009055">
    <property type="term" value="F:electron transfer activity"/>
    <property type="evidence" value="ECO:0007669"/>
    <property type="project" value="InterPro"/>
</dbReference>
<feature type="domain" description="Flavodoxin-like" evidence="1">
    <location>
        <begin position="4"/>
        <end position="161"/>
    </location>
</feature>
<dbReference type="Proteomes" id="UP000003240">
    <property type="component" value="Unassembled WGS sequence"/>
</dbReference>
<evidence type="ECO:0000313" key="3">
    <source>
        <dbReference type="Proteomes" id="UP000003240"/>
    </source>
</evidence>
<dbReference type="GO" id="GO:0016651">
    <property type="term" value="F:oxidoreductase activity, acting on NAD(P)H"/>
    <property type="evidence" value="ECO:0007669"/>
    <property type="project" value="UniProtKB-ARBA"/>
</dbReference>
<dbReference type="eggNOG" id="COG0716">
    <property type="taxonomic scope" value="Bacteria"/>
</dbReference>
<dbReference type="InterPro" id="IPR029039">
    <property type="entry name" value="Flavoprotein-like_sf"/>
</dbReference>
<proteinExistence type="predicted"/>
<dbReference type="OrthoDB" id="307208at2"/>
<dbReference type="RefSeq" id="WP_004094326.1">
    <property type="nucleotide sequence ID" value="NZ_AFGF01000054.1"/>
</dbReference>
<dbReference type="PANTHER" id="PTHR38030:SF2">
    <property type="entry name" value="PROTOPORPHYRINOGEN IX DEHYDROGENASE [QUINONE]"/>
    <property type="match status" value="1"/>
</dbReference>
<dbReference type="AlphaFoldDB" id="F7NHH8"/>
<dbReference type="GO" id="GO:0070819">
    <property type="term" value="F:menaquinone-dependent protoporphyrinogen oxidase activity"/>
    <property type="evidence" value="ECO:0007669"/>
    <property type="project" value="TreeGrafter"/>
</dbReference>
<dbReference type="Pfam" id="PF12641">
    <property type="entry name" value="Flavodoxin_3"/>
    <property type="match status" value="1"/>
</dbReference>
<dbReference type="InterPro" id="IPR052200">
    <property type="entry name" value="Protoporphyrinogen_IX_DH"/>
</dbReference>
<comment type="caution">
    <text evidence="2">The sequence shown here is derived from an EMBL/GenBank/DDBJ whole genome shotgun (WGS) entry which is preliminary data.</text>
</comment>
<keyword evidence="3" id="KW-1185">Reference proteome</keyword>
<protein>
    <submittedName>
        <fullName evidence="2">Flavodoxin family protein</fullName>
    </submittedName>
</protein>
<gene>
    <name evidence="2" type="ORF">ALO_07628</name>
</gene>
<dbReference type="InterPro" id="IPR001226">
    <property type="entry name" value="Flavodoxin_CS"/>
</dbReference>
<dbReference type="SUPFAM" id="SSF52218">
    <property type="entry name" value="Flavoproteins"/>
    <property type="match status" value="1"/>
</dbReference>
<name>F7NHH8_9FIRM</name>
<evidence type="ECO:0000259" key="1">
    <source>
        <dbReference type="Pfam" id="PF12641"/>
    </source>
</evidence>
<dbReference type="PROSITE" id="PS00201">
    <property type="entry name" value="FLAVODOXIN"/>
    <property type="match status" value="1"/>
</dbReference>
<organism evidence="2 3">
    <name type="scientific">Acetonema longum DSM 6540</name>
    <dbReference type="NCBI Taxonomy" id="1009370"/>
    <lineage>
        <taxon>Bacteria</taxon>
        <taxon>Bacillati</taxon>
        <taxon>Bacillota</taxon>
        <taxon>Negativicutes</taxon>
        <taxon>Acetonemataceae</taxon>
        <taxon>Acetonema</taxon>
    </lineage>
</organism>
<dbReference type="EMBL" id="AFGF01000054">
    <property type="protein sequence ID" value="EGO64525.1"/>
    <property type="molecule type" value="Genomic_DNA"/>
</dbReference>
<dbReference type="GO" id="GO:0010181">
    <property type="term" value="F:FMN binding"/>
    <property type="evidence" value="ECO:0007669"/>
    <property type="project" value="InterPro"/>
</dbReference>
<accession>F7NHH8</accession>
<dbReference type="Gene3D" id="3.40.50.360">
    <property type="match status" value="1"/>
</dbReference>
<dbReference type="PANTHER" id="PTHR38030">
    <property type="entry name" value="PROTOPORPHYRINOGEN IX DEHYDROGENASE [MENAQUINONE]"/>
    <property type="match status" value="1"/>
</dbReference>
<dbReference type="InterPro" id="IPR008254">
    <property type="entry name" value="Flavodoxin/NO_synth"/>
</dbReference>
<evidence type="ECO:0000313" key="2">
    <source>
        <dbReference type="EMBL" id="EGO64525.1"/>
    </source>
</evidence>
<dbReference type="GO" id="GO:0006783">
    <property type="term" value="P:heme biosynthetic process"/>
    <property type="evidence" value="ECO:0007669"/>
    <property type="project" value="TreeGrafter"/>
</dbReference>